<name>A0A2L2YU30_PARTP</name>
<keyword evidence="2 10" id="KW-0812">Transmembrane</keyword>
<keyword evidence="4" id="KW-0130">Cell adhesion</keyword>
<accession>A0A2L2YU30</accession>
<organism evidence="12">
    <name type="scientific">Parasteatoda tepidariorum</name>
    <name type="common">Common house spider</name>
    <name type="synonym">Achaearanea tepidariorum</name>
    <dbReference type="NCBI Taxonomy" id="114398"/>
    <lineage>
        <taxon>Eukaryota</taxon>
        <taxon>Metazoa</taxon>
        <taxon>Ecdysozoa</taxon>
        <taxon>Arthropoda</taxon>
        <taxon>Chelicerata</taxon>
        <taxon>Arachnida</taxon>
        <taxon>Araneae</taxon>
        <taxon>Araneomorphae</taxon>
        <taxon>Entelegynae</taxon>
        <taxon>Araneoidea</taxon>
        <taxon>Theridiidae</taxon>
        <taxon>Parasteatoda</taxon>
    </lineage>
</organism>
<dbReference type="SUPFAM" id="SSF49265">
    <property type="entry name" value="Fibronectin type III"/>
    <property type="match status" value="1"/>
</dbReference>
<sequence length="281" mass="31440">MLLTVNKTTIMVNLNSWHNGGCPVTFFIIQYRTIGHPEWTLVSNNIIPEQQTITITDLTPGAWYSLLMTARNDAGSTDAEYVFATLTVTGEYPPRPSEVSDVNGSFYRHLTITVPVICSIIVLVAVLCVVCIITMRRTSARSPRTPDGTDTRESTKPDNMPLSVTYDSNQEPVYYPSPYATSGTSGYCKDQCANSNHQQSMGTFGSNRCGFTYDIPYAQRRDVKFESNYQSSIVYLPAYHHAGRQLCTREEQAIYEIPDLVRSKQNTSRSWREPGDGNSSI</sequence>
<keyword evidence="7" id="KW-1015">Disulfide bond</keyword>
<dbReference type="OrthoDB" id="6422672at2759"/>
<protein>
    <submittedName>
        <fullName evidence="12">Down syndrome cell adhesion molecule-like protein Dscam2</fullName>
    </submittedName>
</protein>
<dbReference type="EMBL" id="IAAA01055932">
    <property type="protein sequence ID" value="LAA10950.1"/>
    <property type="molecule type" value="mRNA"/>
</dbReference>
<evidence type="ECO:0000256" key="1">
    <source>
        <dbReference type="ARBA" id="ARBA00004167"/>
    </source>
</evidence>
<reference evidence="12" key="1">
    <citation type="journal article" date="2016" name="Mol. Ecol. Resour.">
        <title>Evaluation of the impact of RNA preservation methods of spiders for de novo transcriptome assembly.</title>
        <authorList>
            <person name="Kono N."/>
            <person name="Nakamura H."/>
            <person name="Ito Y."/>
            <person name="Tomita M."/>
            <person name="Arakawa K."/>
        </authorList>
    </citation>
    <scope>NUCLEOTIDE SEQUENCE</scope>
    <source>
        <tissue evidence="12">Whole body</tissue>
    </source>
</reference>
<comment type="subcellular location">
    <subcellularLocation>
        <location evidence="1">Membrane</location>
        <topology evidence="1">Single-pass membrane protein</topology>
    </subcellularLocation>
</comment>
<evidence type="ECO:0000256" key="4">
    <source>
        <dbReference type="ARBA" id="ARBA00022889"/>
    </source>
</evidence>
<keyword evidence="8" id="KW-0393">Immunoglobulin domain</keyword>
<dbReference type="PROSITE" id="PS50853">
    <property type="entry name" value="FN3"/>
    <property type="match status" value="1"/>
</dbReference>
<evidence type="ECO:0000256" key="9">
    <source>
        <dbReference type="SAM" id="MobiDB-lite"/>
    </source>
</evidence>
<evidence type="ECO:0000256" key="7">
    <source>
        <dbReference type="ARBA" id="ARBA00023157"/>
    </source>
</evidence>
<dbReference type="Gene3D" id="2.60.40.10">
    <property type="entry name" value="Immunoglobulins"/>
    <property type="match status" value="1"/>
</dbReference>
<evidence type="ECO:0000256" key="10">
    <source>
        <dbReference type="SAM" id="Phobius"/>
    </source>
</evidence>
<feature type="region of interest" description="Disordered" evidence="9">
    <location>
        <begin position="140"/>
        <end position="163"/>
    </location>
</feature>
<dbReference type="AlphaFoldDB" id="A0A2L2YU30"/>
<keyword evidence="3" id="KW-0732">Signal</keyword>
<evidence type="ECO:0000256" key="6">
    <source>
        <dbReference type="ARBA" id="ARBA00023136"/>
    </source>
</evidence>
<dbReference type="GO" id="GO:0007155">
    <property type="term" value="P:cell adhesion"/>
    <property type="evidence" value="ECO:0007669"/>
    <property type="project" value="UniProtKB-KW"/>
</dbReference>
<dbReference type="InterPro" id="IPR056754">
    <property type="entry name" value="DSCAM/DSCAML_C"/>
</dbReference>
<feature type="domain" description="Fibronectin type-III" evidence="11">
    <location>
        <begin position="1"/>
        <end position="94"/>
    </location>
</feature>
<evidence type="ECO:0000259" key="11">
    <source>
        <dbReference type="PROSITE" id="PS50853"/>
    </source>
</evidence>
<evidence type="ECO:0000256" key="3">
    <source>
        <dbReference type="ARBA" id="ARBA00022729"/>
    </source>
</evidence>
<dbReference type="FunFam" id="2.60.40.10:FF:000678">
    <property type="entry name" value="Down syndrome cell adhesion molecule-like protein Dscam2"/>
    <property type="match status" value="1"/>
</dbReference>
<dbReference type="InterPro" id="IPR003961">
    <property type="entry name" value="FN3_dom"/>
</dbReference>
<keyword evidence="6 10" id="KW-0472">Membrane</keyword>
<dbReference type="CDD" id="cd00063">
    <property type="entry name" value="FN3"/>
    <property type="match status" value="1"/>
</dbReference>
<dbReference type="InterPro" id="IPR013783">
    <property type="entry name" value="Ig-like_fold"/>
</dbReference>
<evidence type="ECO:0000313" key="12">
    <source>
        <dbReference type="EMBL" id="LAA10950.1"/>
    </source>
</evidence>
<dbReference type="EMBL" id="IAAA01055933">
    <property type="protein sequence ID" value="LAA10952.1"/>
    <property type="molecule type" value="mRNA"/>
</dbReference>
<evidence type="ECO:0000256" key="5">
    <source>
        <dbReference type="ARBA" id="ARBA00022989"/>
    </source>
</evidence>
<dbReference type="InterPro" id="IPR036116">
    <property type="entry name" value="FN3_sf"/>
</dbReference>
<proteinExistence type="evidence at transcript level"/>
<dbReference type="Pfam" id="PF25059">
    <property type="entry name" value="FN3_DSCAM-DSCAML_C"/>
    <property type="match status" value="1"/>
</dbReference>
<feature type="compositionally biased region" description="Basic and acidic residues" evidence="9">
    <location>
        <begin position="147"/>
        <end position="156"/>
    </location>
</feature>
<evidence type="ECO:0000256" key="2">
    <source>
        <dbReference type="ARBA" id="ARBA00022692"/>
    </source>
</evidence>
<evidence type="ECO:0000256" key="8">
    <source>
        <dbReference type="ARBA" id="ARBA00023319"/>
    </source>
</evidence>
<dbReference type="GO" id="GO:0016020">
    <property type="term" value="C:membrane"/>
    <property type="evidence" value="ECO:0007669"/>
    <property type="project" value="UniProtKB-SubCell"/>
</dbReference>
<feature type="transmembrane region" description="Helical" evidence="10">
    <location>
        <begin position="112"/>
        <end position="135"/>
    </location>
</feature>
<keyword evidence="5 10" id="KW-1133">Transmembrane helix</keyword>